<accession>A0A915PTZ8</accession>
<dbReference type="WBParaSite" id="sdigi.contig435.g8298.t1">
    <property type="protein sequence ID" value="sdigi.contig435.g8298.t1"/>
    <property type="gene ID" value="sdigi.contig435.g8298"/>
</dbReference>
<dbReference type="Proteomes" id="UP000887581">
    <property type="component" value="Unplaced"/>
</dbReference>
<organism evidence="2 3">
    <name type="scientific">Setaria digitata</name>
    <dbReference type="NCBI Taxonomy" id="48799"/>
    <lineage>
        <taxon>Eukaryota</taxon>
        <taxon>Metazoa</taxon>
        <taxon>Ecdysozoa</taxon>
        <taxon>Nematoda</taxon>
        <taxon>Chromadorea</taxon>
        <taxon>Rhabditida</taxon>
        <taxon>Spirurina</taxon>
        <taxon>Spiruromorpha</taxon>
        <taxon>Filarioidea</taxon>
        <taxon>Setariidae</taxon>
        <taxon>Setaria</taxon>
    </lineage>
</organism>
<feature type="compositionally biased region" description="Polar residues" evidence="1">
    <location>
        <begin position="1"/>
        <end position="23"/>
    </location>
</feature>
<feature type="compositionally biased region" description="Basic and acidic residues" evidence="1">
    <location>
        <begin position="144"/>
        <end position="156"/>
    </location>
</feature>
<keyword evidence="2" id="KW-1185">Reference proteome</keyword>
<sequence>MYTSLAKTQNDFTESVNKSSQTDYFEETDPCANCSKLLMSAAEFLTKLELTYGSTPTTQESNLSNFSRSILTMQEPTAKTNVGRYTERKKDNQELVTLISGSAFDNKVKPVVSASPMLQLQRKSSVEKQEETISKLKNGKSKKKPETYDTAKKAIKAESLSPKNRESEQGKKEIAEDNSTKLEATVADIRTPGKMRIKLEKTDEVTAVMPKPKSIYESDQVGKSKRKNKPA</sequence>
<name>A0A915PTZ8_9BILA</name>
<dbReference type="AlphaFoldDB" id="A0A915PTZ8"/>
<feature type="compositionally biased region" description="Basic and acidic residues" evidence="1">
    <location>
        <begin position="163"/>
        <end position="180"/>
    </location>
</feature>
<protein>
    <submittedName>
        <fullName evidence="3">Uncharacterized protein</fullName>
    </submittedName>
</protein>
<feature type="compositionally biased region" description="Basic and acidic residues" evidence="1">
    <location>
        <begin position="124"/>
        <end position="134"/>
    </location>
</feature>
<feature type="region of interest" description="Disordered" evidence="1">
    <location>
        <begin position="1"/>
        <end position="24"/>
    </location>
</feature>
<reference evidence="3" key="1">
    <citation type="submission" date="2022-11" db="UniProtKB">
        <authorList>
            <consortium name="WormBaseParasite"/>
        </authorList>
    </citation>
    <scope>IDENTIFICATION</scope>
</reference>
<evidence type="ECO:0000313" key="2">
    <source>
        <dbReference type="Proteomes" id="UP000887581"/>
    </source>
</evidence>
<evidence type="ECO:0000313" key="3">
    <source>
        <dbReference type="WBParaSite" id="sdigi.contig435.g8298.t1"/>
    </source>
</evidence>
<feature type="region of interest" description="Disordered" evidence="1">
    <location>
        <begin position="122"/>
        <end position="180"/>
    </location>
</feature>
<evidence type="ECO:0000256" key="1">
    <source>
        <dbReference type="SAM" id="MobiDB-lite"/>
    </source>
</evidence>
<feature type="region of interest" description="Disordered" evidence="1">
    <location>
        <begin position="210"/>
        <end position="231"/>
    </location>
</feature>
<proteinExistence type="predicted"/>